<evidence type="ECO:0008006" key="3">
    <source>
        <dbReference type="Google" id="ProtNLM"/>
    </source>
</evidence>
<accession>A0ABC8J3B9</accession>
<proteinExistence type="predicted"/>
<sequence>MFHISLLVPTLVNGLMQNLGYKNKTVAIKIVKKGESSEEIAKRESKEFIGVCKEPRMIIVTEILLGGRLDTYLAVGFALDIPRAKECLHSLMVLFIVISNL</sequence>
<reference evidence="1 2" key="1">
    <citation type="submission" date="2022-03" db="EMBL/GenBank/DDBJ databases">
        <authorList>
            <person name="Macdonald S."/>
            <person name="Ahmed S."/>
            <person name="Newling K."/>
        </authorList>
    </citation>
    <scope>NUCLEOTIDE SEQUENCE [LARGE SCALE GENOMIC DNA]</scope>
</reference>
<evidence type="ECO:0000313" key="2">
    <source>
        <dbReference type="Proteomes" id="UP001642260"/>
    </source>
</evidence>
<name>A0ABC8J3B9_ERUVS</name>
<evidence type="ECO:0000313" key="1">
    <source>
        <dbReference type="EMBL" id="CAH8312167.1"/>
    </source>
</evidence>
<dbReference type="InterPro" id="IPR011009">
    <property type="entry name" value="Kinase-like_dom_sf"/>
</dbReference>
<dbReference type="SUPFAM" id="SSF56112">
    <property type="entry name" value="Protein kinase-like (PK-like)"/>
    <property type="match status" value="1"/>
</dbReference>
<organism evidence="1 2">
    <name type="scientific">Eruca vesicaria subsp. sativa</name>
    <name type="common">Garden rocket</name>
    <name type="synonym">Eruca sativa</name>
    <dbReference type="NCBI Taxonomy" id="29727"/>
    <lineage>
        <taxon>Eukaryota</taxon>
        <taxon>Viridiplantae</taxon>
        <taxon>Streptophyta</taxon>
        <taxon>Embryophyta</taxon>
        <taxon>Tracheophyta</taxon>
        <taxon>Spermatophyta</taxon>
        <taxon>Magnoliopsida</taxon>
        <taxon>eudicotyledons</taxon>
        <taxon>Gunneridae</taxon>
        <taxon>Pentapetalae</taxon>
        <taxon>rosids</taxon>
        <taxon>malvids</taxon>
        <taxon>Brassicales</taxon>
        <taxon>Brassicaceae</taxon>
        <taxon>Brassiceae</taxon>
        <taxon>Eruca</taxon>
    </lineage>
</organism>
<feature type="non-terminal residue" evidence="1">
    <location>
        <position position="101"/>
    </location>
</feature>
<dbReference type="AlphaFoldDB" id="A0ABC8J3B9"/>
<dbReference type="EMBL" id="CAKOAT010074488">
    <property type="protein sequence ID" value="CAH8312167.1"/>
    <property type="molecule type" value="Genomic_DNA"/>
</dbReference>
<comment type="caution">
    <text evidence="1">The sequence shown here is derived from an EMBL/GenBank/DDBJ whole genome shotgun (WGS) entry which is preliminary data.</text>
</comment>
<keyword evidence="2" id="KW-1185">Reference proteome</keyword>
<protein>
    <recommendedName>
        <fullName evidence="3">Protein kinase domain-containing protein</fullName>
    </recommendedName>
</protein>
<dbReference type="Proteomes" id="UP001642260">
    <property type="component" value="Unassembled WGS sequence"/>
</dbReference>
<gene>
    <name evidence="1" type="ORF">ERUC_LOCUS6141</name>
</gene>